<evidence type="ECO:0008006" key="3">
    <source>
        <dbReference type="Google" id="ProtNLM"/>
    </source>
</evidence>
<comment type="caution">
    <text evidence="1">The sequence shown here is derived from an EMBL/GenBank/DDBJ whole genome shotgun (WGS) entry which is preliminary data.</text>
</comment>
<accession>A0AAN8Q4Q9</accession>
<dbReference type="Gene3D" id="3.40.50.1820">
    <property type="entry name" value="alpha/beta hydrolase"/>
    <property type="match status" value="1"/>
</dbReference>
<keyword evidence="2" id="KW-1185">Reference proteome</keyword>
<dbReference type="AlphaFoldDB" id="A0AAN8Q4Q9"/>
<organism evidence="1 2">
    <name type="scientific">Patella caerulea</name>
    <name type="common">Rayed Mediterranean limpet</name>
    <dbReference type="NCBI Taxonomy" id="87958"/>
    <lineage>
        <taxon>Eukaryota</taxon>
        <taxon>Metazoa</taxon>
        <taxon>Spiralia</taxon>
        <taxon>Lophotrochozoa</taxon>
        <taxon>Mollusca</taxon>
        <taxon>Gastropoda</taxon>
        <taxon>Patellogastropoda</taxon>
        <taxon>Patelloidea</taxon>
        <taxon>Patellidae</taxon>
        <taxon>Patella</taxon>
    </lineage>
</organism>
<dbReference type="GO" id="GO:0016787">
    <property type="term" value="F:hydrolase activity"/>
    <property type="evidence" value="ECO:0007669"/>
    <property type="project" value="InterPro"/>
</dbReference>
<dbReference type="PANTHER" id="PTHR15394:SF3">
    <property type="entry name" value="SERINE HYDROLASE RBBP9"/>
    <property type="match status" value="1"/>
</dbReference>
<protein>
    <recommendedName>
        <fullName evidence="3">Hydrolase RBBP9</fullName>
    </recommendedName>
</protein>
<dbReference type="Pfam" id="PF06821">
    <property type="entry name" value="Ser_hydrolase"/>
    <property type="match status" value="1"/>
</dbReference>
<sequence>MSSSMKIVIVPGNGCTNPFTANWYGWLHKKLTEMKIPCRLETMPDPYTASESEWIPYVHKELNCDENTIVVGHSSGAEAAMRYAEKYKLKGITLVSGCVTDLGDENERASGYYNRPWLWEEMKKNTDLIIQFGSTDDPFIAWPEQQEIADNLNPELHKFTDKGHFMSSTFPELLNVLKTKLK</sequence>
<dbReference type="EMBL" id="JAZGQO010000007">
    <property type="protein sequence ID" value="KAK6182760.1"/>
    <property type="molecule type" value="Genomic_DNA"/>
</dbReference>
<name>A0AAN8Q4Q9_PATCE</name>
<evidence type="ECO:0000313" key="1">
    <source>
        <dbReference type="EMBL" id="KAK6182760.1"/>
    </source>
</evidence>
<gene>
    <name evidence="1" type="ORF">SNE40_010372</name>
</gene>
<dbReference type="SUPFAM" id="SSF53474">
    <property type="entry name" value="alpha/beta-Hydrolases"/>
    <property type="match status" value="1"/>
</dbReference>
<dbReference type="InterPro" id="IPR010662">
    <property type="entry name" value="RBBP9/YdeN"/>
</dbReference>
<reference evidence="1 2" key="1">
    <citation type="submission" date="2024-01" db="EMBL/GenBank/DDBJ databases">
        <title>The genome of the rayed Mediterranean limpet Patella caerulea (Linnaeus, 1758).</title>
        <authorList>
            <person name="Anh-Thu Weber A."/>
            <person name="Halstead-Nussloch G."/>
        </authorList>
    </citation>
    <scope>NUCLEOTIDE SEQUENCE [LARGE SCALE GENOMIC DNA]</scope>
    <source>
        <strain evidence="1">AATW-2023a</strain>
        <tissue evidence="1">Whole specimen</tissue>
    </source>
</reference>
<proteinExistence type="predicted"/>
<dbReference type="Proteomes" id="UP001347796">
    <property type="component" value="Unassembled WGS sequence"/>
</dbReference>
<dbReference type="PANTHER" id="PTHR15394">
    <property type="entry name" value="SERINE HYDROLASE RBBP9"/>
    <property type="match status" value="1"/>
</dbReference>
<evidence type="ECO:0000313" key="2">
    <source>
        <dbReference type="Proteomes" id="UP001347796"/>
    </source>
</evidence>
<dbReference type="InterPro" id="IPR029058">
    <property type="entry name" value="AB_hydrolase_fold"/>
</dbReference>